<dbReference type="Proteomes" id="UP000652761">
    <property type="component" value="Unassembled WGS sequence"/>
</dbReference>
<sequence length="473" mass="51892">MAREEDSQLTNRPRCLTLSLDHMEAGFQLPLPEVAKALLNRWGLTLIQLTPNSWRTICIFCIICKLRKVQGSAEVFRAQFCLTSSPGSGAGIYYTKHQPDRMQIELAKKYSNKKGWMKRLFFVKRRDGAEWGFPTRVQTARKDTYPFLIQDEAKVSDSLNRAYVRNREGYLMEFQLVQHGLSRPWSVEEVAAGRDQEANEDYAEQITVTPHLVFEGDDVSAMIRIPTVVRAPSLVTTSMAAPTPAEGRPVGGSPVTAKRPQKIRLKKKVVMKATARAVLPSLTEEGGASQPQTAKRRPVVSEQQTSEDGAEEEEVDQQPLMKRKRKRQLEEAAPRVAEGDDEEDIEGEIPRLAALKKRKSEMATELGLVVGHPQEVAPTGASGTSADERSVALVGEETIVQGGEKAPCTAEVPEGAIPSATAAPAVVERSSTTTAALPMERTSATMGTMERTSMMTDALPPNPLTEAAVEVIA</sequence>
<feature type="domain" description="Transposase (putative) gypsy type" evidence="2">
    <location>
        <begin position="20"/>
        <end position="82"/>
    </location>
</feature>
<dbReference type="Pfam" id="PF04195">
    <property type="entry name" value="Transposase_28"/>
    <property type="match status" value="1"/>
</dbReference>
<comment type="caution">
    <text evidence="3">The sequence shown here is derived from an EMBL/GenBank/DDBJ whole genome shotgun (WGS) entry which is preliminary data.</text>
</comment>
<evidence type="ECO:0000313" key="4">
    <source>
        <dbReference type="Proteomes" id="UP000652761"/>
    </source>
</evidence>
<feature type="region of interest" description="Disordered" evidence="1">
    <location>
        <begin position="420"/>
        <end position="448"/>
    </location>
</feature>
<evidence type="ECO:0000259" key="2">
    <source>
        <dbReference type="Pfam" id="PF04195"/>
    </source>
</evidence>
<evidence type="ECO:0000313" key="3">
    <source>
        <dbReference type="EMBL" id="MQM01854.1"/>
    </source>
</evidence>
<gene>
    <name evidence="3" type="ORF">Taro_034614</name>
</gene>
<protein>
    <recommendedName>
        <fullName evidence="2">Transposase (putative) gypsy type domain-containing protein</fullName>
    </recommendedName>
</protein>
<proteinExistence type="predicted"/>
<evidence type="ECO:0000256" key="1">
    <source>
        <dbReference type="SAM" id="MobiDB-lite"/>
    </source>
</evidence>
<feature type="region of interest" description="Disordered" evidence="1">
    <location>
        <begin position="281"/>
        <end position="344"/>
    </location>
</feature>
<keyword evidence="4" id="KW-1185">Reference proteome</keyword>
<dbReference type="InterPro" id="IPR007321">
    <property type="entry name" value="Transposase_28"/>
</dbReference>
<accession>A0A843WCF0</accession>
<organism evidence="3 4">
    <name type="scientific">Colocasia esculenta</name>
    <name type="common">Wild taro</name>
    <name type="synonym">Arum esculentum</name>
    <dbReference type="NCBI Taxonomy" id="4460"/>
    <lineage>
        <taxon>Eukaryota</taxon>
        <taxon>Viridiplantae</taxon>
        <taxon>Streptophyta</taxon>
        <taxon>Embryophyta</taxon>
        <taxon>Tracheophyta</taxon>
        <taxon>Spermatophyta</taxon>
        <taxon>Magnoliopsida</taxon>
        <taxon>Liliopsida</taxon>
        <taxon>Araceae</taxon>
        <taxon>Aroideae</taxon>
        <taxon>Colocasieae</taxon>
        <taxon>Colocasia</taxon>
    </lineage>
</organism>
<name>A0A843WCF0_COLES</name>
<dbReference type="AlphaFoldDB" id="A0A843WCF0"/>
<reference evidence="3" key="1">
    <citation type="submission" date="2017-07" db="EMBL/GenBank/DDBJ databases">
        <title>Taro Niue Genome Assembly and Annotation.</title>
        <authorList>
            <person name="Atibalentja N."/>
            <person name="Keating K."/>
            <person name="Fields C.J."/>
        </authorList>
    </citation>
    <scope>NUCLEOTIDE SEQUENCE</scope>
    <source>
        <strain evidence="3">Niue_2</strain>
        <tissue evidence="3">Leaf</tissue>
    </source>
</reference>
<feature type="region of interest" description="Disordered" evidence="1">
    <location>
        <begin position="239"/>
        <end position="260"/>
    </location>
</feature>
<dbReference type="EMBL" id="NMUH01002745">
    <property type="protein sequence ID" value="MQM01854.1"/>
    <property type="molecule type" value="Genomic_DNA"/>
</dbReference>